<evidence type="ECO:0008006" key="4">
    <source>
        <dbReference type="Google" id="ProtNLM"/>
    </source>
</evidence>
<keyword evidence="1" id="KW-0732">Signal</keyword>
<feature type="chain" id="PRO_5012241601" description="DUF11 domain-containing protein" evidence="1">
    <location>
        <begin position="19"/>
        <end position="170"/>
    </location>
</feature>
<proteinExistence type="predicted"/>
<sequence>MRRLLLLIAGVAAAPALADPISVTKSAQVVSAPVQTTVPLSIPGAEVDYTIALSNPLANLGKTVRVTAFEDPLPAGTMLRVRDLGAAGSGPVAFVDGALLGLGDSGLTYSFGGLASTTDGLEFSNGTSWGYTPVPDADGYDPAVRAIRVKPTGTFRTSGSFTLRFRVKIR</sequence>
<gene>
    <name evidence="2" type="ORF">SPDO_25290</name>
</gene>
<comment type="caution">
    <text evidence="2">The sequence shown here is derived from an EMBL/GenBank/DDBJ whole genome shotgun (WGS) entry which is preliminary data.</text>
</comment>
<evidence type="ECO:0000313" key="2">
    <source>
        <dbReference type="EMBL" id="OWK29537.1"/>
    </source>
</evidence>
<dbReference type="OrthoDB" id="5400913at2"/>
<feature type="signal peptide" evidence="1">
    <location>
        <begin position="1"/>
        <end position="18"/>
    </location>
</feature>
<dbReference type="EMBL" id="NBBI01000004">
    <property type="protein sequence ID" value="OWK29537.1"/>
    <property type="molecule type" value="Genomic_DNA"/>
</dbReference>
<dbReference type="RefSeq" id="WP_088367816.1">
    <property type="nucleotide sequence ID" value="NZ_NBBI01000004.1"/>
</dbReference>
<reference evidence="2 3" key="1">
    <citation type="submission" date="2017-03" db="EMBL/GenBank/DDBJ databases">
        <title>Genome sequence of Sphingomonas dokdonensis DSM 21029.</title>
        <authorList>
            <person name="Poehlein A."/>
            <person name="Wuebbeler J.H."/>
            <person name="Steinbuechel A."/>
            <person name="Daniel R."/>
        </authorList>
    </citation>
    <scope>NUCLEOTIDE SEQUENCE [LARGE SCALE GENOMIC DNA]</scope>
    <source>
        <strain evidence="2 3">DSM 21029</strain>
    </source>
</reference>
<keyword evidence="3" id="KW-1185">Reference proteome</keyword>
<evidence type="ECO:0000256" key="1">
    <source>
        <dbReference type="SAM" id="SignalP"/>
    </source>
</evidence>
<evidence type="ECO:0000313" key="3">
    <source>
        <dbReference type="Proteomes" id="UP000197290"/>
    </source>
</evidence>
<dbReference type="Proteomes" id="UP000197290">
    <property type="component" value="Unassembled WGS sequence"/>
</dbReference>
<accession>A0A245ZIH4</accession>
<dbReference type="AlphaFoldDB" id="A0A245ZIH4"/>
<name>A0A245ZIH4_9SPHN</name>
<organism evidence="2 3">
    <name type="scientific">Sphingomonas dokdonensis</name>
    <dbReference type="NCBI Taxonomy" id="344880"/>
    <lineage>
        <taxon>Bacteria</taxon>
        <taxon>Pseudomonadati</taxon>
        <taxon>Pseudomonadota</taxon>
        <taxon>Alphaproteobacteria</taxon>
        <taxon>Sphingomonadales</taxon>
        <taxon>Sphingomonadaceae</taxon>
        <taxon>Sphingomonas</taxon>
    </lineage>
</organism>
<protein>
    <recommendedName>
        <fullName evidence="4">DUF11 domain-containing protein</fullName>
    </recommendedName>
</protein>